<evidence type="ECO:0000259" key="2">
    <source>
        <dbReference type="PROSITE" id="PS50089"/>
    </source>
</evidence>
<dbReference type="InterPro" id="IPR051266">
    <property type="entry name" value="CLCR"/>
</dbReference>
<dbReference type="PANTHER" id="PTHR10579">
    <property type="entry name" value="CALCIUM-ACTIVATED CHLORIDE CHANNEL REGULATOR"/>
    <property type="match status" value="1"/>
</dbReference>
<dbReference type="Pfam" id="PF25243">
    <property type="entry name" value="WAV3_C"/>
    <property type="match status" value="1"/>
</dbReference>
<organism evidence="4 5">
    <name type="scientific">Ambrosia artemisiifolia</name>
    <name type="common">Common ragweed</name>
    <dbReference type="NCBI Taxonomy" id="4212"/>
    <lineage>
        <taxon>Eukaryota</taxon>
        <taxon>Viridiplantae</taxon>
        <taxon>Streptophyta</taxon>
        <taxon>Embryophyta</taxon>
        <taxon>Tracheophyta</taxon>
        <taxon>Spermatophyta</taxon>
        <taxon>Magnoliopsida</taxon>
        <taxon>eudicotyledons</taxon>
        <taxon>Gunneridae</taxon>
        <taxon>Pentapetalae</taxon>
        <taxon>asterids</taxon>
        <taxon>campanulids</taxon>
        <taxon>Asterales</taxon>
        <taxon>Asteraceae</taxon>
        <taxon>Asteroideae</taxon>
        <taxon>Heliantheae alliance</taxon>
        <taxon>Heliantheae</taxon>
        <taxon>Ambrosia</taxon>
    </lineage>
</organism>
<dbReference type="PROSITE" id="PS50089">
    <property type="entry name" value="ZF_RING_2"/>
    <property type="match status" value="1"/>
</dbReference>
<dbReference type="SUPFAM" id="SSF57850">
    <property type="entry name" value="RING/U-box"/>
    <property type="match status" value="1"/>
</dbReference>
<reference evidence="4" key="1">
    <citation type="submission" date="2022-06" db="EMBL/GenBank/DDBJ databases">
        <title>Uncovering the hologenomic basis of an extraordinary plant invasion.</title>
        <authorList>
            <person name="Bieker V.C."/>
            <person name="Martin M.D."/>
            <person name="Gilbert T."/>
            <person name="Hodgins K."/>
            <person name="Battlay P."/>
            <person name="Petersen B."/>
            <person name="Wilson J."/>
        </authorList>
    </citation>
    <scope>NUCLEOTIDE SEQUENCE</scope>
    <source>
        <strain evidence="4">AA19_3_7</strain>
        <tissue evidence="4">Leaf</tissue>
    </source>
</reference>
<dbReference type="Gene3D" id="3.30.40.10">
    <property type="entry name" value="Zinc/RING finger domain, C3HC4 (zinc finger)"/>
    <property type="match status" value="1"/>
</dbReference>
<keyword evidence="5" id="KW-1185">Reference proteome</keyword>
<dbReference type="InterPro" id="IPR057427">
    <property type="entry name" value="WAV3_C"/>
</dbReference>
<keyword evidence="1" id="KW-0479">Metal-binding</keyword>
<comment type="caution">
    <text evidence="4">The sequence shown here is derived from an EMBL/GenBank/DDBJ whole genome shotgun (WGS) entry which is preliminary data.</text>
</comment>
<dbReference type="InterPro" id="IPR013083">
    <property type="entry name" value="Znf_RING/FYVE/PHD"/>
</dbReference>
<dbReference type="InterPro" id="IPR002035">
    <property type="entry name" value="VWF_A"/>
</dbReference>
<dbReference type="SMART" id="SM00184">
    <property type="entry name" value="RING"/>
    <property type="match status" value="1"/>
</dbReference>
<name>A0AAD5D4Z0_AMBAR</name>
<gene>
    <name evidence="4" type="ORF">M8C21_010956</name>
</gene>
<dbReference type="InterPro" id="IPR036465">
    <property type="entry name" value="vWFA_dom_sf"/>
</dbReference>
<dbReference type="Pfam" id="PF13639">
    <property type="entry name" value="zf-RING_2"/>
    <property type="match status" value="1"/>
</dbReference>
<dbReference type="PANTHER" id="PTHR10579:SF59">
    <property type="entry name" value="E3 UBIQUITIN-PROTEIN LIGASE EDA40-RELATED"/>
    <property type="match status" value="1"/>
</dbReference>
<dbReference type="SMART" id="SM00327">
    <property type="entry name" value="VWA"/>
    <property type="match status" value="1"/>
</dbReference>
<proteinExistence type="predicted"/>
<protein>
    <submittedName>
        <fullName evidence="4">Uncharacterized protein</fullName>
    </submittedName>
</protein>
<dbReference type="EMBL" id="JAMZMK010003822">
    <property type="protein sequence ID" value="KAI7754388.1"/>
    <property type="molecule type" value="Genomic_DNA"/>
</dbReference>
<dbReference type="Gene3D" id="3.40.50.410">
    <property type="entry name" value="von Willebrand factor, type A domain"/>
    <property type="match status" value="1"/>
</dbReference>
<evidence type="ECO:0000313" key="4">
    <source>
        <dbReference type="EMBL" id="KAI7754388.1"/>
    </source>
</evidence>
<dbReference type="Proteomes" id="UP001206925">
    <property type="component" value="Unassembled WGS sequence"/>
</dbReference>
<evidence type="ECO:0000256" key="1">
    <source>
        <dbReference type="PROSITE-ProRule" id="PRU00175"/>
    </source>
</evidence>
<dbReference type="Pfam" id="PF00092">
    <property type="entry name" value="VWA"/>
    <property type="match status" value="1"/>
</dbReference>
<dbReference type="GO" id="GO:0008270">
    <property type="term" value="F:zinc ion binding"/>
    <property type="evidence" value="ECO:0007669"/>
    <property type="project" value="UniProtKB-KW"/>
</dbReference>
<sequence>MSQLTQPKKMVSGWRKVFCTSIPHEPNPNPIEDHEDDHQLSNCTRFRFFSSSSSNPSTPRLLCRTTAAVPSPSPSTPLSPRVFNTPSPCSPSSFSFIKSSLRLRPQKRCGICLQSMKKGNGTASFTAECSHAFHFPCVSDYVTTQGSLACPVCSCLWKDMPLLTVNHDRYTNQLHTLCDEYSREKLSTRFIEDVVDIHEYMKEKQRHKRPDLKVYNDDEPLAVLTPKGRFNPIPESDENNDEELQIYNNDNSLEVKMSPETAVITASSRHLTYGIVLNLKAQSNKEKSHPRAPIDLVAVIDVTGKTTSENLQKMKRTMRSIVSLLSSSDRLSIVAFSSHSKRLLPLRRMTTSGRRAVRAIVEAMAILEGFSNSNDAVKKAVKVLLDRSEKNTLAAVVLLSNDRYSHSRFSFPIHSVNLRRDEEHITRKLNEEVLNVSVEEVRLQLGIVSGTSVISTVLDSKTTSILGSGTVEIGEMSANEERELLVEIKLPLAAVRVNQVLSVQCSYRESLTQEMIYGQQQTLTVPRPTTVRSSSCPPTIQRLRNMFISARALAEARRLTEGNDLAGACNVLVSAYGLIKRSSGGDNEFLLGLEAELSELQRRRKAQVRARTRTQQPVVCNMDGKGEPLTPTSAWRMADKLAKAAMMRKSVKRVSDLHGFEDARF</sequence>
<feature type="domain" description="RING-type" evidence="2">
    <location>
        <begin position="109"/>
        <end position="154"/>
    </location>
</feature>
<evidence type="ECO:0000259" key="3">
    <source>
        <dbReference type="PROSITE" id="PS50234"/>
    </source>
</evidence>
<keyword evidence="1" id="KW-0862">Zinc</keyword>
<dbReference type="InterPro" id="IPR001841">
    <property type="entry name" value="Znf_RING"/>
</dbReference>
<keyword evidence="1" id="KW-0863">Zinc-finger</keyword>
<feature type="domain" description="VWFA" evidence="3">
    <location>
        <begin position="295"/>
        <end position="488"/>
    </location>
</feature>
<accession>A0AAD5D4Z0</accession>
<evidence type="ECO:0000313" key="5">
    <source>
        <dbReference type="Proteomes" id="UP001206925"/>
    </source>
</evidence>
<dbReference type="PROSITE" id="PS50234">
    <property type="entry name" value="VWFA"/>
    <property type="match status" value="1"/>
</dbReference>
<dbReference type="AlphaFoldDB" id="A0AAD5D4Z0"/>
<dbReference type="SUPFAM" id="SSF53300">
    <property type="entry name" value="vWA-like"/>
    <property type="match status" value="1"/>
</dbReference>